<keyword evidence="1" id="KW-0472">Membrane</keyword>
<keyword evidence="1" id="KW-0812">Transmembrane</keyword>
<proteinExistence type="predicted"/>
<keyword evidence="1" id="KW-1133">Transmembrane helix</keyword>
<reference evidence="2" key="2">
    <citation type="submission" date="2020-07" db="EMBL/GenBank/DDBJ databases">
        <authorList>
            <person name="Vera ALvarez R."/>
            <person name="Arias-Moreno D.M."/>
            <person name="Jimenez-Jacinto V."/>
            <person name="Jimenez-Bremont J.F."/>
            <person name="Swaminathan K."/>
            <person name="Moose S.P."/>
            <person name="Guerrero-Gonzalez M.L."/>
            <person name="Marino-Ramirez L."/>
            <person name="Landsman D."/>
            <person name="Rodriguez-Kessler M."/>
            <person name="Delgado-Sanchez P."/>
        </authorList>
    </citation>
    <scope>NUCLEOTIDE SEQUENCE</scope>
    <source>
        <tissue evidence="2">Cladode</tissue>
    </source>
</reference>
<dbReference type="AlphaFoldDB" id="A0A7C9F0D0"/>
<feature type="transmembrane region" description="Helical" evidence="1">
    <location>
        <begin position="20"/>
        <end position="44"/>
    </location>
</feature>
<protein>
    <submittedName>
        <fullName evidence="2">Uncharacterized protein</fullName>
    </submittedName>
</protein>
<reference evidence="2" key="1">
    <citation type="journal article" date="2013" name="J. Plant Res.">
        <title>Effect of fungi and light on seed germination of three Opuntia species from semiarid lands of central Mexico.</title>
        <authorList>
            <person name="Delgado-Sanchez P."/>
            <person name="Jimenez-Bremont J.F."/>
            <person name="Guerrero-Gonzalez Mde L."/>
            <person name="Flores J."/>
        </authorList>
    </citation>
    <scope>NUCLEOTIDE SEQUENCE</scope>
    <source>
        <tissue evidence="2">Cladode</tissue>
    </source>
</reference>
<accession>A0A7C9F0D0</accession>
<dbReference type="EMBL" id="GISG01261428">
    <property type="protein sequence ID" value="MBA4674028.1"/>
    <property type="molecule type" value="Transcribed_RNA"/>
</dbReference>
<name>A0A7C9F0D0_OPUST</name>
<evidence type="ECO:0000256" key="1">
    <source>
        <dbReference type="SAM" id="Phobius"/>
    </source>
</evidence>
<sequence length="127" mass="14340">MSLLGYITLGSILELQICLFLLHWMMGVICFGFLVTVSNVLLYLPVITPVWIRISISTIQLAQAPANIYPAAIGYVNWDRTAKALHSRALIMPSTIQKILQVLACLLKMYYISHRAVTIHQMHLCKL</sequence>
<evidence type="ECO:0000313" key="2">
    <source>
        <dbReference type="EMBL" id="MBA4674028.1"/>
    </source>
</evidence>
<dbReference type="EMBL" id="GISG01261431">
    <property type="protein sequence ID" value="MBA4674030.1"/>
    <property type="molecule type" value="Transcribed_RNA"/>
</dbReference>
<organism evidence="2">
    <name type="scientific">Opuntia streptacantha</name>
    <name type="common">Prickly pear cactus</name>
    <name type="synonym">Opuntia cardona</name>
    <dbReference type="NCBI Taxonomy" id="393608"/>
    <lineage>
        <taxon>Eukaryota</taxon>
        <taxon>Viridiplantae</taxon>
        <taxon>Streptophyta</taxon>
        <taxon>Embryophyta</taxon>
        <taxon>Tracheophyta</taxon>
        <taxon>Spermatophyta</taxon>
        <taxon>Magnoliopsida</taxon>
        <taxon>eudicotyledons</taxon>
        <taxon>Gunneridae</taxon>
        <taxon>Pentapetalae</taxon>
        <taxon>Caryophyllales</taxon>
        <taxon>Cactineae</taxon>
        <taxon>Cactaceae</taxon>
        <taxon>Opuntioideae</taxon>
        <taxon>Opuntia</taxon>
    </lineage>
</organism>